<dbReference type="Pfam" id="PF02696">
    <property type="entry name" value="SelO"/>
    <property type="match status" value="1"/>
</dbReference>
<evidence type="ECO:0000256" key="5">
    <source>
        <dbReference type="ARBA" id="ARBA00022723"/>
    </source>
</evidence>
<keyword evidence="5" id="KW-0479">Metal-binding</keyword>
<dbReference type="AlphaFoldDB" id="A0A2X1QF41"/>
<reference evidence="9 10" key="1">
    <citation type="submission" date="2018-06" db="EMBL/GenBank/DDBJ databases">
        <authorList>
            <consortium name="Pathogen Informatics"/>
            <person name="Doyle S."/>
        </authorList>
    </citation>
    <scope>NUCLEOTIDE SEQUENCE [LARGE SCALE GENOMIC DNA]</scope>
    <source>
        <strain evidence="9 10">NCTC9601</strain>
    </source>
</reference>
<name>A0A2X1QF41_KLEPN</name>
<evidence type="ECO:0000256" key="3">
    <source>
        <dbReference type="ARBA" id="ARBA00022679"/>
    </source>
</evidence>
<comment type="cofactor">
    <cofactor evidence="1">
        <name>Mg(2+)</name>
        <dbReference type="ChEBI" id="CHEBI:18420"/>
    </cofactor>
</comment>
<evidence type="ECO:0000313" key="9">
    <source>
        <dbReference type="EMBL" id="SPX54093.1"/>
    </source>
</evidence>
<organism evidence="9 10">
    <name type="scientific">Klebsiella pneumoniae</name>
    <dbReference type="NCBI Taxonomy" id="573"/>
    <lineage>
        <taxon>Bacteria</taxon>
        <taxon>Pseudomonadati</taxon>
        <taxon>Pseudomonadota</taxon>
        <taxon>Gammaproteobacteria</taxon>
        <taxon>Enterobacterales</taxon>
        <taxon>Enterobacteriaceae</taxon>
        <taxon>Klebsiella/Raoultella group</taxon>
        <taxon>Klebsiella</taxon>
        <taxon>Klebsiella pneumoniae complex</taxon>
    </lineage>
</organism>
<keyword evidence="3" id="KW-0808">Transferase</keyword>
<proteinExistence type="inferred from homology"/>
<comment type="similarity">
    <text evidence="2">Belongs to the SELO family.</text>
</comment>
<accession>A0A2X1QF41</accession>
<evidence type="ECO:0000256" key="4">
    <source>
        <dbReference type="ARBA" id="ARBA00022695"/>
    </source>
</evidence>
<evidence type="ECO:0000256" key="6">
    <source>
        <dbReference type="ARBA" id="ARBA00022741"/>
    </source>
</evidence>
<dbReference type="PANTHER" id="PTHR32057:SF14">
    <property type="entry name" value="PROTEIN ADENYLYLTRANSFERASE SELO, MITOCHONDRIAL"/>
    <property type="match status" value="1"/>
</dbReference>
<evidence type="ECO:0000313" key="10">
    <source>
        <dbReference type="Proteomes" id="UP000251123"/>
    </source>
</evidence>
<dbReference type="PANTHER" id="PTHR32057">
    <property type="entry name" value="PROTEIN ADENYLYLTRANSFERASE SELO, MITOCHONDRIAL"/>
    <property type="match status" value="1"/>
</dbReference>
<keyword evidence="7" id="KW-0067">ATP-binding</keyword>
<keyword evidence="6" id="KW-0547">Nucleotide-binding</keyword>
<keyword evidence="4" id="KW-0548">Nucleotidyltransferase</keyword>
<evidence type="ECO:0000256" key="1">
    <source>
        <dbReference type="ARBA" id="ARBA00001946"/>
    </source>
</evidence>
<dbReference type="InterPro" id="IPR003846">
    <property type="entry name" value="SelO"/>
</dbReference>
<dbReference type="EMBL" id="UASN01000015">
    <property type="protein sequence ID" value="SPX54093.1"/>
    <property type="molecule type" value="Genomic_DNA"/>
</dbReference>
<dbReference type="Proteomes" id="UP000251123">
    <property type="component" value="Unassembled WGS sequence"/>
</dbReference>
<dbReference type="GO" id="GO:0005524">
    <property type="term" value="F:ATP binding"/>
    <property type="evidence" value="ECO:0007669"/>
    <property type="project" value="UniProtKB-KW"/>
</dbReference>
<evidence type="ECO:0000256" key="8">
    <source>
        <dbReference type="ARBA" id="ARBA00022842"/>
    </source>
</evidence>
<keyword evidence="8" id="KW-0460">Magnesium</keyword>
<evidence type="ECO:0000256" key="7">
    <source>
        <dbReference type="ARBA" id="ARBA00022840"/>
    </source>
</evidence>
<evidence type="ECO:0000256" key="2">
    <source>
        <dbReference type="ARBA" id="ARBA00009747"/>
    </source>
</evidence>
<protein>
    <submittedName>
        <fullName evidence="9">Selenoprotein O-like protein</fullName>
    </submittedName>
</protein>
<dbReference type="GO" id="GO:0046872">
    <property type="term" value="F:metal ion binding"/>
    <property type="evidence" value="ECO:0007669"/>
    <property type="project" value="UniProtKB-KW"/>
</dbReference>
<sequence>MLFATTGRKLQDEADKYLLWFRDIVTRTAQTIASWQTVGFAHGVMNTDNMSILGLTIDYGPYGFLDDFQPDFICNHSDYQGRYSFENQPAVGLWNLQRLAQSLSPFISAEALNAALDKYQHALLTAYGQRMRDKLGLFSQQKGDNDLLDGLFALMIREKSDYTRTFRLLSHSEQLSAASPLRDEFIDRAAFDSWFAGYRARLRDEQVRRRAAPAEDAGCESGAGVYVTGWRSGAIEQAEAGDMGELERLHAALADPFTDREDDYVRRPPDWGKRLEVSCSS</sequence>
<gene>
    <name evidence="9" type="ORF">NCTC9601_01228</name>
</gene>
<dbReference type="GO" id="GO:0070733">
    <property type="term" value="F:AMPylase activity"/>
    <property type="evidence" value="ECO:0007669"/>
    <property type="project" value="TreeGrafter"/>
</dbReference>